<evidence type="ECO:0000256" key="1">
    <source>
        <dbReference type="ARBA" id="ARBA00001966"/>
    </source>
</evidence>
<evidence type="ECO:0000313" key="10">
    <source>
        <dbReference type="Proteomes" id="UP001164746"/>
    </source>
</evidence>
<evidence type="ECO:0000256" key="3">
    <source>
        <dbReference type="ARBA" id="ARBA00022763"/>
    </source>
</evidence>
<keyword evidence="2" id="KW-0408">Iron</keyword>
<proteinExistence type="predicted"/>
<evidence type="ECO:0000313" key="9">
    <source>
        <dbReference type="EMBL" id="WAR19644.1"/>
    </source>
</evidence>
<comment type="catalytic activity">
    <reaction evidence="7">
        <text>ATP + H2O = ADP + phosphate + H(+)</text>
        <dbReference type="Rhea" id="RHEA:13065"/>
        <dbReference type="ChEBI" id="CHEBI:15377"/>
        <dbReference type="ChEBI" id="CHEBI:15378"/>
        <dbReference type="ChEBI" id="CHEBI:30616"/>
        <dbReference type="ChEBI" id="CHEBI:43474"/>
        <dbReference type="ChEBI" id="CHEBI:456216"/>
        <dbReference type="EC" id="5.6.2.3"/>
    </reaction>
</comment>
<reference evidence="9" key="1">
    <citation type="submission" date="2022-11" db="EMBL/GenBank/DDBJ databases">
        <title>Centuries of genome instability and evolution in soft-shell clam transmissible cancer (bioRxiv).</title>
        <authorList>
            <person name="Hart S.F.M."/>
            <person name="Yonemitsu M.A."/>
            <person name="Giersch R.M."/>
            <person name="Beal B.F."/>
            <person name="Arriagada G."/>
            <person name="Davis B.W."/>
            <person name="Ostrander E.A."/>
            <person name="Goff S.P."/>
            <person name="Metzger M.J."/>
        </authorList>
    </citation>
    <scope>NUCLEOTIDE SEQUENCE</scope>
    <source>
        <strain evidence="9">MELC-2E11</strain>
        <tissue evidence="9">Siphon/mantle</tissue>
    </source>
</reference>
<keyword evidence="2" id="KW-0411">Iron-sulfur</keyword>
<dbReference type="InterPro" id="IPR010643">
    <property type="entry name" value="HBB"/>
</dbReference>
<dbReference type="PANTHER" id="PTHR11472:SF1">
    <property type="entry name" value="GENERAL TRANSCRIPTION AND DNA REPAIR FACTOR IIH HELICASE SUBUNIT XPD"/>
    <property type="match status" value="1"/>
</dbReference>
<evidence type="ECO:0000256" key="7">
    <source>
        <dbReference type="ARBA" id="ARBA00048954"/>
    </source>
</evidence>
<evidence type="ECO:0000256" key="4">
    <source>
        <dbReference type="ARBA" id="ARBA00023125"/>
    </source>
</evidence>
<dbReference type="EC" id="5.6.2.3" evidence="6"/>
<feature type="domain" description="Helical and beta-bridge" evidence="8">
    <location>
        <begin position="6"/>
        <end position="130"/>
    </location>
</feature>
<keyword evidence="4" id="KW-0238">DNA-binding</keyword>
<organism evidence="9 10">
    <name type="scientific">Mya arenaria</name>
    <name type="common">Soft-shell clam</name>
    <dbReference type="NCBI Taxonomy" id="6604"/>
    <lineage>
        <taxon>Eukaryota</taxon>
        <taxon>Metazoa</taxon>
        <taxon>Spiralia</taxon>
        <taxon>Lophotrochozoa</taxon>
        <taxon>Mollusca</taxon>
        <taxon>Bivalvia</taxon>
        <taxon>Autobranchia</taxon>
        <taxon>Heteroconchia</taxon>
        <taxon>Euheterodonta</taxon>
        <taxon>Imparidentia</taxon>
        <taxon>Neoheterodontei</taxon>
        <taxon>Myida</taxon>
        <taxon>Myoidea</taxon>
        <taxon>Myidae</taxon>
        <taxon>Mya</taxon>
    </lineage>
</organism>
<keyword evidence="2" id="KW-0004">4Fe-4S</keyword>
<keyword evidence="10" id="KW-1185">Reference proteome</keyword>
<gene>
    <name evidence="9" type="ORF">MAR_001482</name>
</gene>
<dbReference type="EMBL" id="CP111022">
    <property type="protein sequence ID" value="WAR19644.1"/>
    <property type="molecule type" value="Genomic_DNA"/>
</dbReference>
<protein>
    <recommendedName>
        <fullName evidence="6">DNA 5'-3' helicase</fullName>
        <ecNumber evidence="6">5.6.2.3</ecNumber>
    </recommendedName>
</protein>
<dbReference type="InterPro" id="IPR045028">
    <property type="entry name" value="DinG/Rad3-like"/>
</dbReference>
<keyword evidence="3" id="KW-0227">DNA damage</keyword>
<keyword evidence="2" id="KW-0479">Metal-binding</keyword>
<keyword evidence="5" id="KW-0234">DNA repair</keyword>
<dbReference type="PANTHER" id="PTHR11472">
    <property type="entry name" value="DNA REPAIR DEAD HELICASE RAD3/XP-D SUBFAMILY MEMBER"/>
    <property type="match status" value="1"/>
</dbReference>
<dbReference type="InterPro" id="IPR027417">
    <property type="entry name" value="P-loop_NTPase"/>
</dbReference>
<dbReference type="InterPro" id="IPR001945">
    <property type="entry name" value="RAD3/XPD"/>
</dbReference>
<accession>A0ABY7FES3</accession>
<sequence length="271" mass="30771">MSHSPRLKESDTDRLKQEYQRLVEGLRETNLNRETDVVLANPEAVPGNIRNAEHFISFLKRFCEYLKTRMRIQHVVSETPPSFLKDCSQKICIERKPLRFCSERLASLLRTLELADMSDFGALTLIAGFALIIEPFDDRTPTIPNPVLNFFCLDASIAIKPVFDRFQSVIVSKGNDQVAMSSKFESRDDPAVIRNYGNLLVEMCGVVPDGVVCFFTSYIYMASESTVASWYEQGIIDQIQKHKLLFIETQDAAETTLALLNYQKIITSGEL</sequence>
<name>A0ABY7FES3_MYAAR</name>
<comment type="cofactor">
    <cofactor evidence="1">
        <name>[4Fe-4S] cluster</name>
        <dbReference type="ChEBI" id="CHEBI:49883"/>
    </cofactor>
</comment>
<dbReference type="Proteomes" id="UP001164746">
    <property type="component" value="Chromosome 11"/>
</dbReference>
<dbReference type="Gene3D" id="3.40.50.300">
    <property type="entry name" value="P-loop containing nucleotide triphosphate hydrolases"/>
    <property type="match status" value="1"/>
</dbReference>
<evidence type="ECO:0000256" key="2">
    <source>
        <dbReference type="ARBA" id="ARBA00022485"/>
    </source>
</evidence>
<dbReference type="PRINTS" id="PR00852">
    <property type="entry name" value="XRODRMPGMNTD"/>
</dbReference>
<evidence type="ECO:0000259" key="8">
    <source>
        <dbReference type="Pfam" id="PF06777"/>
    </source>
</evidence>
<evidence type="ECO:0000256" key="6">
    <source>
        <dbReference type="ARBA" id="ARBA00044969"/>
    </source>
</evidence>
<dbReference type="Pfam" id="PF06777">
    <property type="entry name" value="HBB"/>
    <property type="match status" value="1"/>
</dbReference>
<evidence type="ECO:0000256" key="5">
    <source>
        <dbReference type="ARBA" id="ARBA00023204"/>
    </source>
</evidence>